<dbReference type="InterPro" id="IPR008929">
    <property type="entry name" value="Chondroitin_lyas"/>
</dbReference>
<comment type="caution">
    <text evidence="2">The sequence shown here is derived from an EMBL/GenBank/DDBJ whole genome shotgun (WGS) entry which is preliminary data.</text>
</comment>
<organism evidence="2 3">
    <name type="scientific">Pseudomassariella vexata</name>
    <dbReference type="NCBI Taxonomy" id="1141098"/>
    <lineage>
        <taxon>Eukaryota</taxon>
        <taxon>Fungi</taxon>
        <taxon>Dikarya</taxon>
        <taxon>Ascomycota</taxon>
        <taxon>Pezizomycotina</taxon>
        <taxon>Sordariomycetes</taxon>
        <taxon>Xylariomycetidae</taxon>
        <taxon>Amphisphaeriales</taxon>
        <taxon>Pseudomassariaceae</taxon>
        <taxon>Pseudomassariella</taxon>
    </lineage>
</organism>
<evidence type="ECO:0000313" key="2">
    <source>
        <dbReference type="EMBL" id="ORY55905.1"/>
    </source>
</evidence>
<dbReference type="EMBL" id="MCFJ01000025">
    <property type="protein sequence ID" value="ORY55905.1"/>
    <property type="molecule type" value="Genomic_DNA"/>
</dbReference>
<dbReference type="GeneID" id="63781139"/>
<keyword evidence="1" id="KW-0732">Signal</keyword>
<dbReference type="STRING" id="1141098.A0A1Y2DB65"/>
<gene>
    <name evidence="2" type="ORF">BCR38DRAFT_505761</name>
</gene>
<name>A0A1Y2DB65_9PEZI</name>
<accession>A0A1Y2DB65</accession>
<sequence>MKSILILLFLFTTLSSSSPTRRSITHPGLLHTTADFTRITTKVTSKTEPWYTGWQKLTNHADAAYKPSPVATLCRGSGSDVTCTQNYASLYLDVSVAYVNAIYWAVTGDTAHADAAGSILDGWSSTLKTIDGSADRFLASGLYGYQLANAGEILRSYDGWDGLTDLVTMLKGVFYPMNHNFLVNHNDAAVDHYWANWDLCNMASIHAIGVLADDQGYIDEAVDYFKAGDGNGAIEKMVWTLFTEDGSNKELGQGQEAGRDQGHSALDFALLGVLAQQSYNQGVDLFGYLDNRILAGFEYFAKYNLGYDVPYTTYDNSDNVGQAVISDNSRGIIRPIGELLFAHYSSAKGLNASWTGAYRDMVINDGGGAEGGGGDYGSTSGGYDQLGLGTVLYRLQ</sequence>
<feature type="chain" id="PRO_5013141556" evidence="1">
    <location>
        <begin position="18"/>
        <end position="396"/>
    </location>
</feature>
<reference evidence="2 3" key="1">
    <citation type="submission" date="2016-07" db="EMBL/GenBank/DDBJ databases">
        <title>Pervasive Adenine N6-methylation of Active Genes in Fungi.</title>
        <authorList>
            <consortium name="DOE Joint Genome Institute"/>
            <person name="Mondo S.J."/>
            <person name="Dannebaum R.O."/>
            <person name="Kuo R.C."/>
            <person name="Labutti K."/>
            <person name="Haridas S."/>
            <person name="Kuo A."/>
            <person name="Salamov A."/>
            <person name="Ahrendt S.R."/>
            <person name="Lipzen A."/>
            <person name="Sullivan W."/>
            <person name="Andreopoulos W.B."/>
            <person name="Clum A."/>
            <person name="Lindquist E."/>
            <person name="Daum C."/>
            <person name="Ramamoorthy G.K."/>
            <person name="Gryganskyi A."/>
            <person name="Culley D."/>
            <person name="Magnuson J.K."/>
            <person name="James T.Y."/>
            <person name="O'Malley M.A."/>
            <person name="Stajich J.E."/>
            <person name="Spatafora J.W."/>
            <person name="Visel A."/>
            <person name="Grigoriev I.V."/>
        </authorList>
    </citation>
    <scope>NUCLEOTIDE SEQUENCE [LARGE SCALE GENOMIC DNA]</scope>
    <source>
        <strain evidence="2 3">CBS 129021</strain>
    </source>
</reference>
<dbReference type="GO" id="GO:0016829">
    <property type="term" value="F:lyase activity"/>
    <property type="evidence" value="ECO:0007669"/>
    <property type="project" value="UniProtKB-KW"/>
</dbReference>
<dbReference type="Proteomes" id="UP000193689">
    <property type="component" value="Unassembled WGS sequence"/>
</dbReference>
<proteinExistence type="predicted"/>
<dbReference type="RefSeq" id="XP_040709857.1">
    <property type="nucleotide sequence ID" value="XM_040864927.1"/>
</dbReference>
<keyword evidence="3" id="KW-1185">Reference proteome</keyword>
<evidence type="ECO:0000313" key="3">
    <source>
        <dbReference type="Proteomes" id="UP000193689"/>
    </source>
</evidence>
<dbReference type="SUPFAM" id="SSF48230">
    <property type="entry name" value="Chondroitin AC/alginate lyase"/>
    <property type="match status" value="1"/>
</dbReference>
<feature type="signal peptide" evidence="1">
    <location>
        <begin position="1"/>
        <end position="17"/>
    </location>
</feature>
<dbReference type="GO" id="GO:0042597">
    <property type="term" value="C:periplasmic space"/>
    <property type="evidence" value="ECO:0007669"/>
    <property type="project" value="InterPro"/>
</dbReference>
<dbReference type="AlphaFoldDB" id="A0A1Y2DB65"/>
<keyword evidence="2" id="KW-0456">Lyase</keyword>
<dbReference type="Gene3D" id="1.50.10.100">
    <property type="entry name" value="Chondroitin AC/alginate lyase"/>
    <property type="match status" value="1"/>
</dbReference>
<protein>
    <submittedName>
        <fullName evidence="2">Chondroitin AC/alginate lyase</fullName>
    </submittedName>
</protein>
<dbReference type="OrthoDB" id="5302720at2759"/>
<dbReference type="InParanoid" id="A0A1Y2DB65"/>
<evidence type="ECO:0000256" key="1">
    <source>
        <dbReference type="SAM" id="SignalP"/>
    </source>
</evidence>